<evidence type="ECO:0000256" key="1">
    <source>
        <dbReference type="SAM" id="MobiDB-lite"/>
    </source>
</evidence>
<dbReference type="Proteomes" id="UP001224775">
    <property type="component" value="Unassembled WGS sequence"/>
</dbReference>
<feature type="compositionally biased region" description="Polar residues" evidence="1">
    <location>
        <begin position="252"/>
        <end position="267"/>
    </location>
</feature>
<feature type="compositionally biased region" description="Low complexity" evidence="1">
    <location>
        <begin position="10"/>
        <end position="21"/>
    </location>
</feature>
<feature type="region of interest" description="Disordered" evidence="1">
    <location>
        <begin position="367"/>
        <end position="396"/>
    </location>
</feature>
<keyword evidence="3" id="KW-1185">Reference proteome</keyword>
<comment type="caution">
    <text evidence="2">The sequence shown here is derived from an EMBL/GenBank/DDBJ whole genome shotgun (WGS) entry which is preliminary data.</text>
</comment>
<organism evidence="2 3">
    <name type="scientific">Skeletonema marinoi</name>
    <dbReference type="NCBI Taxonomy" id="267567"/>
    <lineage>
        <taxon>Eukaryota</taxon>
        <taxon>Sar</taxon>
        <taxon>Stramenopiles</taxon>
        <taxon>Ochrophyta</taxon>
        <taxon>Bacillariophyta</taxon>
        <taxon>Coscinodiscophyceae</taxon>
        <taxon>Thalassiosirophycidae</taxon>
        <taxon>Thalassiosirales</taxon>
        <taxon>Skeletonemataceae</taxon>
        <taxon>Skeletonema</taxon>
        <taxon>Skeletonema marinoi-dohrnii complex</taxon>
    </lineage>
</organism>
<accession>A0AAD8YH63</accession>
<sequence>MNTRRLPTRAAAKAKATNANTTEEKGGATMDGDSKLHGNDSSPPAKRQRCVNENDVDITDDATQQDVKKPSATLDGAQTPTPAGINPLEKEGSDANNKEPALLKVLKNDDDQTATTCTETPATEEKNGATMKEPVSRADFHPVNPAGDGKPPDSFKKAMPPIENAAFSYPSFPAPPLPFYGPPGNVPPTVHMPFPVSHISPLQIQQPQKSGKNGVKEPKRIDSPPSNPVTPRHASVKESEAALAMLGCATDGSATKNAKPSSSSPTADSKKAALDATLPPLQVGVAAPPFKYPPPPEQMDVNNFHCFPQVPQSDLKFNQAEDEYPLPPISATFGPDDDFNPDTPSSRHSSIGDVLNAANMVERTQSTIKTTRKRYAGELSAQSPRRRKSSKTQGGANLFSAPCFPPGMASITNPPSIIGSAIKSAHSIAPEVADAAEKACILAQQALENPYIGKQLLLSMAIVRTNPRSPPSSYPAHGTLLTDRFHWAQFPPLDTILRKSMKRYYELSTQKCQSKDQQDFNNSLVDQVKNEATKYGWEFDRKAFDDKKIRTAFGVFSRLIFKMQKRD</sequence>
<feature type="region of interest" description="Disordered" evidence="1">
    <location>
        <begin position="203"/>
        <end position="237"/>
    </location>
</feature>
<evidence type="ECO:0000313" key="2">
    <source>
        <dbReference type="EMBL" id="KAK1745923.1"/>
    </source>
</evidence>
<proteinExistence type="predicted"/>
<gene>
    <name evidence="2" type="ORF">QTG54_003847</name>
</gene>
<feature type="region of interest" description="Disordered" evidence="1">
    <location>
        <begin position="251"/>
        <end position="271"/>
    </location>
</feature>
<evidence type="ECO:0000313" key="3">
    <source>
        <dbReference type="Proteomes" id="UP001224775"/>
    </source>
</evidence>
<dbReference type="AlphaFoldDB" id="A0AAD8YH63"/>
<reference evidence="2" key="1">
    <citation type="submission" date="2023-06" db="EMBL/GenBank/DDBJ databases">
        <title>Survivors Of The Sea: Transcriptome response of Skeletonema marinoi to long-term dormancy.</title>
        <authorList>
            <person name="Pinder M.I.M."/>
            <person name="Kourtchenko O."/>
            <person name="Robertson E.K."/>
            <person name="Larsson T."/>
            <person name="Maumus F."/>
            <person name="Osuna-Cruz C.M."/>
            <person name="Vancaester E."/>
            <person name="Stenow R."/>
            <person name="Vandepoele K."/>
            <person name="Ploug H."/>
            <person name="Bruchert V."/>
            <person name="Godhe A."/>
            <person name="Topel M."/>
        </authorList>
    </citation>
    <scope>NUCLEOTIDE SEQUENCE</scope>
    <source>
        <strain evidence="2">R05AC</strain>
    </source>
</reference>
<protein>
    <submittedName>
        <fullName evidence="2">Uncharacterized protein</fullName>
    </submittedName>
</protein>
<feature type="region of interest" description="Disordered" evidence="1">
    <location>
        <begin position="1"/>
        <end position="159"/>
    </location>
</feature>
<dbReference type="EMBL" id="JATAAI010000005">
    <property type="protein sequence ID" value="KAK1745923.1"/>
    <property type="molecule type" value="Genomic_DNA"/>
</dbReference>
<feature type="compositionally biased region" description="Basic and acidic residues" evidence="1">
    <location>
        <begin position="22"/>
        <end position="38"/>
    </location>
</feature>
<feature type="compositionally biased region" description="Basic and acidic residues" evidence="1">
    <location>
        <begin position="88"/>
        <end position="97"/>
    </location>
</feature>
<name>A0AAD8YH63_9STRA</name>